<evidence type="ECO:0000313" key="2">
    <source>
        <dbReference type="EMBL" id="MFC6998358.1"/>
    </source>
</evidence>
<dbReference type="InterPro" id="IPR004360">
    <property type="entry name" value="Glyas_Fos-R_dOase_dom"/>
</dbReference>
<dbReference type="InterPro" id="IPR037523">
    <property type="entry name" value="VOC_core"/>
</dbReference>
<dbReference type="SUPFAM" id="SSF54593">
    <property type="entry name" value="Glyoxalase/Bleomycin resistance protein/Dihydroxybiphenyl dioxygenase"/>
    <property type="match status" value="1"/>
</dbReference>
<dbReference type="EMBL" id="JBHSYQ010000005">
    <property type="protein sequence ID" value="MFC6998358.1"/>
    <property type="molecule type" value="Genomic_DNA"/>
</dbReference>
<comment type="caution">
    <text evidence="2">The sequence shown here is derived from an EMBL/GenBank/DDBJ whole genome shotgun (WGS) entry which is preliminary data.</text>
</comment>
<reference evidence="3" key="1">
    <citation type="journal article" date="2019" name="Int. J. Syst. Evol. Microbiol.">
        <title>The Global Catalogue of Microorganisms (GCM) 10K type strain sequencing project: providing services to taxonomists for standard genome sequencing and annotation.</title>
        <authorList>
            <consortium name="The Broad Institute Genomics Platform"/>
            <consortium name="The Broad Institute Genome Sequencing Center for Infectious Disease"/>
            <person name="Wu L."/>
            <person name="Ma J."/>
        </authorList>
    </citation>
    <scope>NUCLEOTIDE SEQUENCE [LARGE SCALE GENOMIC DNA]</scope>
    <source>
        <strain evidence="3">CGMCC 4.7393</strain>
    </source>
</reference>
<gene>
    <name evidence="2" type="ORF">ACFQHR_12035</name>
</gene>
<sequence length="141" mass="15715">MDPRITIVTLGVNDVAAATQFYESVFGWARTSASQEGITFFQLNGFLLALFKEEELAKDAHVPAQRDGFRGVSLAHNLRSEQEVDGLFRDLEAKGVTILKKPEKVFWGGYSGYFADIDNHLWEVAYNPYLPLDQAGNVTGQ</sequence>
<dbReference type="Proteomes" id="UP001596405">
    <property type="component" value="Unassembled WGS sequence"/>
</dbReference>
<dbReference type="Gene3D" id="3.10.180.10">
    <property type="entry name" value="2,3-Dihydroxybiphenyl 1,2-Dioxygenase, domain 1"/>
    <property type="match status" value="1"/>
</dbReference>
<dbReference type="PROSITE" id="PS51819">
    <property type="entry name" value="VOC"/>
    <property type="match status" value="1"/>
</dbReference>
<keyword evidence="3" id="KW-1185">Reference proteome</keyword>
<proteinExistence type="predicted"/>
<name>A0ABW2DPD0_9BACT</name>
<dbReference type="PANTHER" id="PTHR36503">
    <property type="entry name" value="BLR2520 PROTEIN"/>
    <property type="match status" value="1"/>
</dbReference>
<feature type="domain" description="VOC" evidence="1">
    <location>
        <begin position="4"/>
        <end position="127"/>
    </location>
</feature>
<evidence type="ECO:0000313" key="3">
    <source>
        <dbReference type="Proteomes" id="UP001596405"/>
    </source>
</evidence>
<dbReference type="RefSeq" id="WP_066617759.1">
    <property type="nucleotide sequence ID" value="NZ_JBHSYQ010000005.1"/>
</dbReference>
<accession>A0ABW2DPD0</accession>
<dbReference type="PANTHER" id="PTHR36503:SF1">
    <property type="entry name" value="BLR2520 PROTEIN"/>
    <property type="match status" value="1"/>
</dbReference>
<organism evidence="2 3">
    <name type="scientific">Rufibacter roseus</name>
    <dbReference type="NCBI Taxonomy" id="1567108"/>
    <lineage>
        <taxon>Bacteria</taxon>
        <taxon>Pseudomonadati</taxon>
        <taxon>Bacteroidota</taxon>
        <taxon>Cytophagia</taxon>
        <taxon>Cytophagales</taxon>
        <taxon>Hymenobacteraceae</taxon>
        <taxon>Rufibacter</taxon>
    </lineage>
</organism>
<evidence type="ECO:0000259" key="1">
    <source>
        <dbReference type="PROSITE" id="PS51819"/>
    </source>
</evidence>
<dbReference type="InterPro" id="IPR029068">
    <property type="entry name" value="Glyas_Bleomycin-R_OHBP_Dase"/>
</dbReference>
<dbReference type="Pfam" id="PF00903">
    <property type="entry name" value="Glyoxalase"/>
    <property type="match status" value="1"/>
</dbReference>
<protein>
    <submittedName>
        <fullName evidence="2">VOC family protein</fullName>
    </submittedName>
</protein>